<protein>
    <submittedName>
        <fullName evidence="1">Uncharacterized protein</fullName>
    </submittedName>
</protein>
<dbReference type="EMBL" id="JAGFNK010000760">
    <property type="protein sequence ID" value="KAI9441048.1"/>
    <property type="molecule type" value="Genomic_DNA"/>
</dbReference>
<evidence type="ECO:0000313" key="1">
    <source>
        <dbReference type="EMBL" id="KAI9441048.1"/>
    </source>
</evidence>
<reference evidence="1" key="1">
    <citation type="submission" date="2021-03" db="EMBL/GenBank/DDBJ databases">
        <title>Evolutionary priming and transition to the ectomycorrhizal habit in an iconic lineage of mushroom-forming fungi: is preadaptation a requirement?</title>
        <authorList>
            <consortium name="DOE Joint Genome Institute"/>
            <person name="Looney B.P."/>
            <person name="Miyauchi S."/>
            <person name="Morin E."/>
            <person name="Drula E."/>
            <person name="Courty P.E."/>
            <person name="Chicoki N."/>
            <person name="Fauchery L."/>
            <person name="Kohler A."/>
            <person name="Kuo A."/>
            <person name="LaButti K."/>
            <person name="Pangilinan J."/>
            <person name="Lipzen A."/>
            <person name="Riley R."/>
            <person name="Andreopoulos W."/>
            <person name="He G."/>
            <person name="Johnson J."/>
            <person name="Barry K.W."/>
            <person name="Grigoriev I.V."/>
            <person name="Nagy L."/>
            <person name="Hibbett D."/>
            <person name="Henrissat B."/>
            <person name="Matheny P.B."/>
            <person name="Labbe J."/>
            <person name="Martin A.F."/>
        </authorList>
    </citation>
    <scope>NUCLEOTIDE SEQUENCE</scope>
    <source>
        <strain evidence="1">BPL698</strain>
    </source>
</reference>
<evidence type="ECO:0000313" key="2">
    <source>
        <dbReference type="Proteomes" id="UP001207468"/>
    </source>
</evidence>
<organism evidence="1 2">
    <name type="scientific">Russula earlei</name>
    <dbReference type="NCBI Taxonomy" id="71964"/>
    <lineage>
        <taxon>Eukaryota</taxon>
        <taxon>Fungi</taxon>
        <taxon>Dikarya</taxon>
        <taxon>Basidiomycota</taxon>
        <taxon>Agaricomycotina</taxon>
        <taxon>Agaricomycetes</taxon>
        <taxon>Russulales</taxon>
        <taxon>Russulaceae</taxon>
        <taxon>Russula</taxon>
    </lineage>
</organism>
<comment type="caution">
    <text evidence="1">The sequence shown here is derived from an EMBL/GenBank/DDBJ whole genome shotgun (WGS) entry which is preliminary data.</text>
</comment>
<keyword evidence="2" id="KW-1185">Reference proteome</keyword>
<proteinExistence type="predicted"/>
<gene>
    <name evidence="1" type="ORF">F5148DRAFT_1154045</name>
</gene>
<dbReference type="Proteomes" id="UP001207468">
    <property type="component" value="Unassembled WGS sequence"/>
</dbReference>
<sequence>MLHRPGPSINMPLTSAPSPVAGTLTTASQAGSTVTVPPAIENGSENTHDAPQTNENGLYNNVNIMGIDSDTPTETDTSKNKKNKKADLDQFFEQVRHMKGDKHGWHQCKICT</sequence>
<accession>A0ACC0TSI8</accession>
<name>A0ACC0TSI8_9AGAM</name>